<dbReference type="SUPFAM" id="SSF52058">
    <property type="entry name" value="L domain-like"/>
    <property type="match status" value="1"/>
</dbReference>
<protein>
    <submittedName>
        <fullName evidence="14">GPCR, rhodopsin-like, 7TM,Leucine-rich repeat,Leucine-rich repeat domain, L domain-like,G protein</fullName>
    </submittedName>
</protein>
<evidence type="ECO:0000256" key="8">
    <source>
        <dbReference type="ARBA" id="ARBA00023040"/>
    </source>
</evidence>
<dbReference type="Gene3D" id="1.20.1070.10">
    <property type="entry name" value="Rhodopsin 7-helix transmembrane proteins"/>
    <property type="match status" value="1"/>
</dbReference>
<dbReference type="GO" id="GO:0005886">
    <property type="term" value="C:plasma membrane"/>
    <property type="evidence" value="ECO:0007669"/>
    <property type="project" value="UniProtKB-SubCell"/>
</dbReference>
<dbReference type="AlphaFoldDB" id="A0A5E4MYW4"/>
<dbReference type="InterPro" id="IPR017452">
    <property type="entry name" value="GPCR_Rhodpsn_7TM"/>
</dbReference>
<evidence type="ECO:0000256" key="10">
    <source>
        <dbReference type="ARBA" id="ARBA00023170"/>
    </source>
</evidence>
<feature type="domain" description="G-protein coupled receptors family 1 profile" evidence="13">
    <location>
        <begin position="417"/>
        <end position="663"/>
    </location>
</feature>
<dbReference type="PROSITE" id="PS00237">
    <property type="entry name" value="G_PROTEIN_RECEP_F1_1"/>
    <property type="match status" value="1"/>
</dbReference>
<dbReference type="Pfam" id="PF00001">
    <property type="entry name" value="7tm_1"/>
    <property type="match status" value="1"/>
</dbReference>
<dbReference type="PRINTS" id="PR00237">
    <property type="entry name" value="GPCRRHODOPSN"/>
</dbReference>
<keyword evidence="11" id="KW-0807">Transducer</keyword>
<keyword evidence="15" id="KW-1185">Reference proteome</keyword>
<evidence type="ECO:0000313" key="14">
    <source>
        <dbReference type="EMBL" id="VVC37554.1"/>
    </source>
</evidence>
<dbReference type="PROSITE" id="PS50262">
    <property type="entry name" value="G_PROTEIN_RECEP_F1_2"/>
    <property type="match status" value="1"/>
</dbReference>
<evidence type="ECO:0000256" key="4">
    <source>
        <dbReference type="ARBA" id="ARBA00022614"/>
    </source>
</evidence>
<feature type="transmembrane region" description="Helical" evidence="12">
    <location>
        <begin position="482"/>
        <end position="503"/>
    </location>
</feature>
<evidence type="ECO:0000256" key="12">
    <source>
        <dbReference type="SAM" id="Phobius"/>
    </source>
</evidence>
<dbReference type="GO" id="GO:0008528">
    <property type="term" value="F:G protein-coupled peptide receptor activity"/>
    <property type="evidence" value="ECO:0007669"/>
    <property type="project" value="TreeGrafter"/>
</dbReference>
<dbReference type="SUPFAM" id="SSF81321">
    <property type="entry name" value="Family A G protein-coupled receptor-like"/>
    <property type="match status" value="1"/>
</dbReference>
<dbReference type="GO" id="GO:0009755">
    <property type="term" value="P:hormone-mediated signaling pathway"/>
    <property type="evidence" value="ECO:0007669"/>
    <property type="project" value="TreeGrafter"/>
</dbReference>
<keyword evidence="7 12" id="KW-1133">Transmembrane helix</keyword>
<dbReference type="PANTHER" id="PTHR24372">
    <property type="entry name" value="GLYCOPROTEIN HORMONE RECEPTOR"/>
    <property type="match status" value="1"/>
</dbReference>
<evidence type="ECO:0000256" key="1">
    <source>
        <dbReference type="ARBA" id="ARBA00004651"/>
    </source>
</evidence>
<dbReference type="Pfam" id="PF13855">
    <property type="entry name" value="LRR_8"/>
    <property type="match status" value="1"/>
</dbReference>
<dbReference type="GO" id="GO:0016500">
    <property type="term" value="F:protein-hormone receptor activity"/>
    <property type="evidence" value="ECO:0007669"/>
    <property type="project" value="InterPro"/>
</dbReference>
<dbReference type="InterPro" id="IPR001611">
    <property type="entry name" value="Leu-rich_rpt"/>
</dbReference>
<keyword evidence="5 12" id="KW-0812">Transmembrane</keyword>
<organism evidence="14 15">
    <name type="scientific">Cinara cedri</name>
    <dbReference type="NCBI Taxonomy" id="506608"/>
    <lineage>
        <taxon>Eukaryota</taxon>
        <taxon>Metazoa</taxon>
        <taxon>Ecdysozoa</taxon>
        <taxon>Arthropoda</taxon>
        <taxon>Hexapoda</taxon>
        <taxon>Insecta</taxon>
        <taxon>Pterygota</taxon>
        <taxon>Neoptera</taxon>
        <taxon>Paraneoptera</taxon>
        <taxon>Hemiptera</taxon>
        <taxon>Sternorrhyncha</taxon>
        <taxon>Aphidomorpha</taxon>
        <taxon>Aphidoidea</taxon>
        <taxon>Aphididae</taxon>
        <taxon>Lachninae</taxon>
        <taxon>Cinara</taxon>
    </lineage>
</organism>
<sequence length="724" mass="81224">MVTGSKQGALSPLLFNIILDKIVRSIQRDNCGIDVSTMMIGILGFCDDLNIVGDDGENMKQSTAAFINEAKTIGLAENNDSIRGNFKELINSDKNNITEIILNNLKNLTHLDSSTFKNLNGLQSLSISIARSLKELPLDIFCGLSQSFNVLKIRKTNLKVIPDLSDLGNPNAMHTIEFEENNFDVLPTNGIKTRAALLLLENNKIRVIENWAFNGSEIAELNLRGNPLNILSEHSFEGIINLRKIDLSDSSMKIFPIFGLENIEAIRLENTILLTIIPPIYTLANLKEVRLTYPFHCCSFKYSTQEYSSEYEFDQDFQQKDDCIQMKENNPSFNFVSQNVSQSNQFVIRNEEESFLDKPAIIIGSQDVKCGQIIPSTTKSIVQCSPKPDDLNPCEDIMGQIWLRISVWIVGIGALLPNFVVMLVAFRKKLHFSVPRFLMGNLAFADFFTAVYLLLLAYEDVISKDNYFNYASTWQYGIGCKIGGFLAVFSSQLSIFTLCMLTVERWFSIRRALYTTKLSFTSTVRIMAIGWIYSIVMAALPLMGISSYSTTSICLPMDTSRLSGVLYILVLLSFGTGAFLLMLTCYVQMYMSVSYETRHAVPGEASLARKILLLVGTNFMCITPVIFFGFTALAGYPLIGISESKILLVFIYPINSCANPFLYTILTACFRREVMDVVTKVGKYMESDKEYKVIYSTNNINQRITIQQTPKTISSAVAIQQPQP</sequence>
<evidence type="ECO:0000256" key="9">
    <source>
        <dbReference type="ARBA" id="ARBA00023136"/>
    </source>
</evidence>
<dbReference type="Gene3D" id="3.80.10.10">
    <property type="entry name" value="Ribonuclease Inhibitor"/>
    <property type="match status" value="1"/>
</dbReference>
<dbReference type="InterPro" id="IPR000276">
    <property type="entry name" value="GPCR_Rhodpsn"/>
</dbReference>
<comment type="similarity">
    <text evidence="2">Belongs to the G-protein coupled receptor 1 family.</text>
</comment>
<name>A0A5E4MYW4_9HEMI</name>
<keyword evidence="6" id="KW-0677">Repeat</keyword>
<dbReference type="PRINTS" id="PR00373">
    <property type="entry name" value="GLYCHORMONER"/>
</dbReference>
<evidence type="ECO:0000313" key="15">
    <source>
        <dbReference type="Proteomes" id="UP000325440"/>
    </source>
</evidence>
<feature type="transmembrane region" description="Helical" evidence="12">
    <location>
        <begin position="438"/>
        <end position="458"/>
    </location>
</feature>
<feature type="transmembrane region" description="Helical" evidence="12">
    <location>
        <begin position="611"/>
        <end position="634"/>
    </location>
</feature>
<feature type="transmembrane region" description="Helical" evidence="12">
    <location>
        <begin position="646"/>
        <end position="666"/>
    </location>
</feature>
<evidence type="ECO:0000256" key="5">
    <source>
        <dbReference type="ARBA" id="ARBA00022692"/>
    </source>
</evidence>
<feature type="transmembrane region" description="Helical" evidence="12">
    <location>
        <begin position="401"/>
        <end position="426"/>
    </location>
</feature>
<proteinExistence type="inferred from homology"/>
<evidence type="ECO:0000256" key="7">
    <source>
        <dbReference type="ARBA" id="ARBA00022989"/>
    </source>
</evidence>
<dbReference type="OrthoDB" id="5981530at2759"/>
<feature type="transmembrane region" description="Helical" evidence="12">
    <location>
        <begin position="524"/>
        <end position="545"/>
    </location>
</feature>
<keyword evidence="3" id="KW-1003">Cell membrane</keyword>
<dbReference type="Proteomes" id="UP000325440">
    <property type="component" value="Unassembled WGS sequence"/>
</dbReference>
<evidence type="ECO:0000256" key="11">
    <source>
        <dbReference type="ARBA" id="ARBA00023224"/>
    </source>
</evidence>
<evidence type="ECO:0000256" key="2">
    <source>
        <dbReference type="ARBA" id="ARBA00010663"/>
    </source>
</evidence>
<keyword evidence="9 12" id="KW-0472">Membrane</keyword>
<dbReference type="InterPro" id="IPR002131">
    <property type="entry name" value="Gphrmn_rcpt_fam"/>
</dbReference>
<evidence type="ECO:0000256" key="6">
    <source>
        <dbReference type="ARBA" id="ARBA00022737"/>
    </source>
</evidence>
<dbReference type="GO" id="GO:0007189">
    <property type="term" value="P:adenylate cyclase-activating G protein-coupled receptor signaling pathway"/>
    <property type="evidence" value="ECO:0007669"/>
    <property type="project" value="TreeGrafter"/>
</dbReference>
<keyword evidence="8" id="KW-0297">G-protein coupled receptor</keyword>
<keyword evidence="10" id="KW-0675">Receptor</keyword>
<keyword evidence="4" id="KW-0433">Leucine-rich repeat</keyword>
<evidence type="ECO:0000256" key="3">
    <source>
        <dbReference type="ARBA" id="ARBA00022475"/>
    </source>
</evidence>
<comment type="subcellular location">
    <subcellularLocation>
        <location evidence="1">Cell membrane</location>
        <topology evidence="1">Multi-pass membrane protein</topology>
    </subcellularLocation>
</comment>
<dbReference type="EMBL" id="CABPRJ010001449">
    <property type="protein sequence ID" value="VVC37554.1"/>
    <property type="molecule type" value="Genomic_DNA"/>
</dbReference>
<dbReference type="InterPro" id="IPR032675">
    <property type="entry name" value="LRR_dom_sf"/>
</dbReference>
<dbReference type="PANTHER" id="PTHR24372:SF74">
    <property type="entry name" value="LP13728P"/>
    <property type="match status" value="1"/>
</dbReference>
<accession>A0A5E4MYW4</accession>
<gene>
    <name evidence="14" type="ORF">CINCED_3A005944</name>
</gene>
<feature type="transmembrane region" description="Helical" evidence="12">
    <location>
        <begin position="565"/>
        <end position="590"/>
    </location>
</feature>
<reference evidence="14 15" key="1">
    <citation type="submission" date="2019-08" db="EMBL/GenBank/DDBJ databases">
        <authorList>
            <person name="Alioto T."/>
            <person name="Alioto T."/>
            <person name="Gomez Garrido J."/>
        </authorList>
    </citation>
    <scope>NUCLEOTIDE SEQUENCE [LARGE SCALE GENOMIC DNA]</scope>
</reference>
<evidence type="ECO:0000259" key="13">
    <source>
        <dbReference type="PROSITE" id="PS50262"/>
    </source>
</evidence>